<gene>
    <name evidence="5" type="primary">rplY</name>
    <name evidence="5" type="synonym">ctc</name>
    <name evidence="8" type="ORF">BBW65_07375</name>
</gene>
<evidence type="ECO:0000256" key="3">
    <source>
        <dbReference type="ARBA" id="ARBA00022980"/>
    </source>
</evidence>
<dbReference type="InterPro" id="IPR001021">
    <property type="entry name" value="Ribosomal_bL25_long"/>
</dbReference>
<dbReference type="STRING" id="222136.BBW65_07375"/>
<evidence type="ECO:0000256" key="1">
    <source>
        <dbReference type="ARBA" id="ARBA00022730"/>
    </source>
</evidence>
<dbReference type="NCBIfam" id="NF004129">
    <property type="entry name" value="PRK05618.1-4"/>
    <property type="match status" value="1"/>
</dbReference>
<dbReference type="Gene3D" id="2.170.120.20">
    <property type="entry name" value="Ribosomal protein L25, beta domain"/>
    <property type="match status" value="1"/>
</dbReference>
<comment type="function">
    <text evidence="5">This is one of the proteins that binds to the 5S RNA in the ribosome where it forms part of the central protuberance.</text>
</comment>
<dbReference type="GO" id="GO:0003735">
    <property type="term" value="F:structural constituent of ribosome"/>
    <property type="evidence" value="ECO:0007669"/>
    <property type="project" value="InterPro"/>
</dbReference>
<dbReference type="PANTHER" id="PTHR33284">
    <property type="entry name" value="RIBOSOMAL PROTEIN L25/GLN-TRNA SYNTHETASE, ANTI-CODON-BINDING DOMAIN-CONTAINING PROTEIN"/>
    <property type="match status" value="1"/>
</dbReference>
<dbReference type="GO" id="GO:0008097">
    <property type="term" value="F:5S rRNA binding"/>
    <property type="evidence" value="ECO:0007669"/>
    <property type="project" value="InterPro"/>
</dbReference>
<dbReference type="InterPro" id="IPR020056">
    <property type="entry name" value="Rbsml_bL25/Gln-tRNA_synth_N"/>
</dbReference>
<evidence type="ECO:0000256" key="2">
    <source>
        <dbReference type="ARBA" id="ARBA00022884"/>
    </source>
</evidence>
<dbReference type="SUPFAM" id="SSF50715">
    <property type="entry name" value="Ribosomal protein L25-like"/>
    <property type="match status" value="1"/>
</dbReference>
<dbReference type="InterPro" id="IPR011035">
    <property type="entry name" value="Ribosomal_bL25/Gln-tRNA_synth"/>
</dbReference>
<accession>A0A1B1U750</accession>
<dbReference type="EMBL" id="CP016503">
    <property type="protein sequence ID" value="ANV98627.1"/>
    <property type="molecule type" value="Genomic_DNA"/>
</dbReference>
<dbReference type="Gene3D" id="2.40.240.10">
    <property type="entry name" value="Ribosomal Protein L25, Chain P"/>
    <property type="match status" value="1"/>
</dbReference>
<dbReference type="AlphaFoldDB" id="A0A1B1U750"/>
<dbReference type="Pfam" id="PF01386">
    <property type="entry name" value="Ribosomal_L25p"/>
    <property type="match status" value="1"/>
</dbReference>
<dbReference type="NCBIfam" id="TIGR00731">
    <property type="entry name" value="bL25_bact_ctc"/>
    <property type="match status" value="1"/>
</dbReference>
<keyword evidence="1 5" id="KW-0699">rRNA-binding</keyword>
<keyword evidence="9" id="KW-1185">Reference proteome</keyword>
<evidence type="ECO:0000313" key="8">
    <source>
        <dbReference type="EMBL" id="ANV98627.1"/>
    </source>
</evidence>
<dbReference type="InterPro" id="IPR029751">
    <property type="entry name" value="Ribosomal_L25_dom"/>
</dbReference>
<dbReference type="InterPro" id="IPR037121">
    <property type="entry name" value="Ribosomal_bL25_C"/>
</dbReference>
<evidence type="ECO:0000259" key="7">
    <source>
        <dbReference type="Pfam" id="PF14693"/>
    </source>
</evidence>
<organism evidence="8 9">
    <name type="scientific">Helicobacter enhydrae</name>
    <dbReference type="NCBI Taxonomy" id="222136"/>
    <lineage>
        <taxon>Bacteria</taxon>
        <taxon>Pseudomonadati</taxon>
        <taxon>Campylobacterota</taxon>
        <taxon>Epsilonproteobacteria</taxon>
        <taxon>Campylobacterales</taxon>
        <taxon>Helicobacteraceae</taxon>
        <taxon>Helicobacter</taxon>
    </lineage>
</organism>
<reference evidence="9" key="1">
    <citation type="submission" date="2016-07" db="EMBL/GenBank/DDBJ databases">
        <authorList>
            <person name="Florea S."/>
            <person name="Webb J.S."/>
            <person name="Jaromczyk J."/>
            <person name="Schardl C.L."/>
        </authorList>
    </citation>
    <scope>NUCLEOTIDE SEQUENCE [LARGE SCALE GENOMIC DNA]</scope>
    <source>
        <strain evidence="9">MIT 01-6242</strain>
    </source>
</reference>
<comment type="similarity">
    <text evidence="5">Belongs to the bacterial ribosomal protein bL25 family. CTC subfamily.</text>
</comment>
<feature type="domain" description="Large ribosomal subunit protein bL25 L25" evidence="6">
    <location>
        <begin position="2"/>
        <end position="87"/>
    </location>
</feature>
<evidence type="ECO:0000259" key="6">
    <source>
        <dbReference type="Pfam" id="PF01386"/>
    </source>
</evidence>
<feature type="domain" description="Large ribosomal subunit protein bL25 beta" evidence="7">
    <location>
        <begin position="97"/>
        <end position="177"/>
    </location>
</feature>
<keyword evidence="4 5" id="KW-0687">Ribonucleoprotein</keyword>
<dbReference type="HAMAP" id="MF_01334">
    <property type="entry name" value="Ribosomal_bL25_CTC"/>
    <property type="match status" value="1"/>
</dbReference>
<dbReference type="GO" id="GO:0022625">
    <property type="term" value="C:cytosolic large ribosomal subunit"/>
    <property type="evidence" value="ECO:0007669"/>
    <property type="project" value="TreeGrafter"/>
</dbReference>
<dbReference type="RefSeq" id="WP_066341566.1">
    <property type="nucleotide sequence ID" value="NZ_CP016503.1"/>
</dbReference>
<dbReference type="Proteomes" id="UP000092884">
    <property type="component" value="Chromosome"/>
</dbReference>
<dbReference type="InterPro" id="IPR020057">
    <property type="entry name" value="Ribosomal_bL25_b-dom"/>
</dbReference>
<dbReference type="GO" id="GO:0006412">
    <property type="term" value="P:translation"/>
    <property type="evidence" value="ECO:0007669"/>
    <property type="project" value="UniProtKB-UniRule"/>
</dbReference>
<sequence>MLEGQIRESISKSNAKALKNDGYLIANIYGKGQQNIHCAFKRNDFIKAVKSKETLIFPVKVGGQEIKVVVQEYQKDPVSNDLLHVDLMMAQEGVVSKYKIPVKTHGSAKGLKNKGVLMISKKRIQVQSAPENLPNFYDLDVSDLDVGDAILIRDLPSHQGVKIIEKDSVAVVGVIKAK</sequence>
<evidence type="ECO:0000256" key="4">
    <source>
        <dbReference type="ARBA" id="ARBA00023274"/>
    </source>
</evidence>
<dbReference type="InterPro" id="IPR020930">
    <property type="entry name" value="Ribosomal_uL5_bac-type"/>
</dbReference>
<protein>
    <recommendedName>
        <fullName evidence="5">Large ribosomal subunit protein bL25</fullName>
    </recommendedName>
    <alternativeName>
        <fullName evidence="5">General stress protein CTC</fullName>
    </alternativeName>
</protein>
<evidence type="ECO:0000313" key="9">
    <source>
        <dbReference type="Proteomes" id="UP000092884"/>
    </source>
</evidence>
<dbReference type="PANTHER" id="PTHR33284:SF1">
    <property type="entry name" value="RIBOSOMAL PROTEIN L25_GLN-TRNA SYNTHETASE, ANTI-CODON-BINDING DOMAIN-CONTAINING PROTEIN"/>
    <property type="match status" value="1"/>
</dbReference>
<proteinExistence type="inferred from homology"/>
<dbReference type="CDD" id="cd00495">
    <property type="entry name" value="Ribosomal_L25_TL5_CTC"/>
    <property type="match status" value="1"/>
</dbReference>
<dbReference type="Pfam" id="PF14693">
    <property type="entry name" value="Ribosomal_TL5_C"/>
    <property type="match status" value="1"/>
</dbReference>
<keyword evidence="2 5" id="KW-0694">RNA-binding</keyword>
<dbReference type="KEGG" id="het:BBW65_07375"/>
<evidence type="ECO:0000256" key="5">
    <source>
        <dbReference type="HAMAP-Rule" id="MF_01334"/>
    </source>
</evidence>
<comment type="subunit">
    <text evidence="5">Part of the 50S ribosomal subunit; part of the 5S rRNA/L5/L18/L25 subcomplex. Contacts the 5S rRNA. Binds to the 5S rRNA independently of L5 and L18.</text>
</comment>
<name>A0A1B1U750_9HELI</name>
<dbReference type="OrthoDB" id="5339138at2"/>
<keyword evidence="3 5" id="KW-0689">Ribosomal protein</keyword>